<gene>
    <name evidence="2" type="ORF">GCM10011409_06550</name>
</gene>
<dbReference type="GO" id="GO:0016787">
    <property type="term" value="F:hydrolase activity"/>
    <property type="evidence" value="ECO:0007669"/>
    <property type="project" value="InterPro"/>
</dbReference>
<accession>A0A9W5TUX9</accession>
<comment type="caution">
    <text evidence="2">The sequence shown here is derived from an EMBL/GenBank/DDBJ whole genome shotgun (WGS) entry which is preliminary data.</text>
</comment>
<reference evidence="2" key="1">
    <citation type="journal article" date="2014" name="Int. J. Syst. Evol. Microbiol.">
        <title>Complete genome sequence of Corynebacterium casei LMG S-19264T (=DSM 44701T), isolated from a smear-ripened cheese.</title>
        <authorList>
            <consortium name="US DOE Joint Genome Institute (JGI-PGF)"/>
            <person name="Walter F."/>
            <person name="Albersmeier A."/>
            <person name="Kalinowski J."/>
            <person name="Ruckert C."/>
        </authorList>
    </citation>
    <scope>NUCLEOTIDE SEQUENCE</scope>
    <source>
        <strain evidence="2">CGMCC 1.15454</strain>
    </source>
</reference>
<dbReference type="AlphaFoldDB" id="A0A9W5TUX9"/>
<dbReference type="InterPro" id="IPR050585">
    <property type="entry name" value="Xaa-Pro_dipeptidyl-ppase/CocE"/>
</dbReference>
<dbReference type="NCBIfam" id="TIGR00976">
    <property type="entry name" value="CocE_NonD"/>
    <property type="match status" value="1"/>
</dbReference>
<feature type="domain" description="Xaa-Pro dipeptidyl-peptidase-like" evidence="1">
    <location>
        <begin position="101"/>
        <end position="235"/>
    </location>
</feature>
<dbReference type="PANTHER" id="PTHR43056">
    <property type="entry name" value="PEPTIDASE S9 PROLYL OLIGOPEPTIDASE"/>
    <property type="match status" value="1"/>
</dbReference>
<keyword evidence="3" id="KW-1185">Reference proteome</keyword>
<name>A0A9W5TUX9_9BACI</name>
<dbReference type="Proteomes" id="UP000621492">
    <property type="component" value="Unassembled WGS sequence"/>
</dbReference>
<proteinExistence type="predicted"/>
<reference evidence="2" key="2">
    <citation type="submission" date="2020-09" db="EMBL/GenBank/DDBJ databases">
        <authorList>
            <person name="Sun Q."/>
            <person name="Zhou Y."/>
        </authorList>
    </citation>
    <scope>NUCLEOTIDE SEQUENCE</scope>
    <source>
        <strain evidence="2">CGMCC 1.15454</strain>
    </source>
</reference>
<dbReference type="InterPro" id="IPR029058">
    <property type="entry name" value="AB_hydrolase_fold"/>
</dbReference>
<dbReference type="Pfam" id="PF02129">
    <property type="entry name" value="Peptidase_S15"/>
    <property type="match status" value="1"/>
</dbReference>
<dbReference type="InterPro" id="IPR005674">
    <property type="entry name" value="CocE/Ser_esterase"/>
</dbReference>
<dbReference type="Gene3D" id="1.10.3020.10">
    <property type="entry name" value="alpha-amino acid ester hydrolase ( Helical cap domain)"/>
    <property type="match status" value="1"/>
</dbReference>
<dbReference type="SUPFAM" id="SSF53474">
    <property type="entry name" value="alpha/beta-Hydrolases"/>
    <property type="match status" value="1"/>
</dbReference>
<dbReference type="PANTHER" id="PTHR43056:SF10">
    <property type="entry name" value="COCE_NOND FAMILY, PUTATIVE (AFU_ORTHOLOGUE AFUA_7G00600)-RELATED"/>
    <property type="match status" value="1"/>
</dbReference>
<dbReference type="InterPro" id="IPR000383">
    <property type="entry name" value="Xaa-Pro-like_dom"/>
</dbReference>
<protein>
    <recommendedName>
        <fullName evidence="1">Xaa-Pro dipeptidyl-peptidase-like domain-containing protein</fullName>
    </recommendedName>
</protein>
<evidence type="ECO:0000313" key="3">
    <source>
        <dbReference type="Proteomes" id="UP000621492"/>
    </source>
</evidence>
<organism evidence="2 3">
    <name type="scientific">Lentibacillus populi</name>
    <dbReference type="NCBI Taxonomy" id="1827502"/>
    <lineage>
        <taxon>Bacteria</taxon>
        <taxon>Bacillati</taxon>
        <taxon>Bacillota</taxon>
        <taxon>Bacilli</taxon>
        <taxon>Bacillales</taxon>
        <taxon>Bacillaceae</taxon>
        <taxon>Lentibacillus</taxon>
    </lineage>
</organism>
<evidence type="ECO:0000259" key="1">
    <source>
        <dbReference type="Pfam" id="PF02129"/>
    </source>
</evidence>
<sequence>MPVCFIGTYTGGSANLTAIGYELNAAPTTFAAANAADYVIGAPTLIIMFAFPAIAARSKWFQKVKEGYEAYTPVKLWGNEKIAKAEYNVVHHGHYRVAMRDGVKLATDVWLPIEGKESKPAILVRTPYGRMEFANSYVHFIQRGYAVVIQDTRGRQDSEGEWIPMYSEIEDGDDTLNWMADQLWCNGNIGMIGASYGGYVQWAAAASGNPHLKALISIVTAGSPFIDIPRKGGSLFPVCWLGPLLWWEKNLNQKRWYVPIGMKY</sequence>
<dbReference type="Gene3D" id="3.40.50.1820">
    <property type="entry name" value="alpha/beta hydrolase"/>
    <property type="match status" value="1"/>
</dbReference>
<dbReference type="EMBL" id="BMJD01000003">
    <property type="protein sequence ID" value="GGB31872.1"/>
    <property type="molecule type" value="Genomic_DNA"/>
</dbReference>
<evidence type="ECO:0000313" key="2">
    <source>
        <dbReference type="EMBL" id="GGB31872.1"/>
    </source>
</evidence>